<evidence type="ECO:0000313" key="3">
    <source>
        <dbReference type="EMBL" id="KXS17741.1"/>
    </source>
</evidence>
<accession>A0A139ALU3</accession>
<feature type="signal peptide" evidence="2">
    <location>
        <begin position="1"/>
        <end position="17"/>
    </location>
</feature>
<reference evidence="3 4" key="1">
    <citation type="journal article" date="2015" name="Genome Biol. Evol.">
        <title>Phylogenomic analyses indicate that early fungi evolved digesting cell walls of algal ancestors of land plants.</title>
        <authorList>
            <person name="Chang Y."/>
            <person name="Wang S."/>
            <person name="Sekimoto S."/>
            <person name="Aerts A.L."/>
            <person name="Choi C."/>
            <person name="Clum A."/>
            <person name="LaButti K.M."/>
            <person name="Lindquist E.A."/>
            <person name="Yee Ngan C."/>
            <person name="Ohm R.A."/>
            <person name="Salamov A.A."/>
            <person name="Grigoriev I.V."/>
            <person name="Spatafora J.W."/>
            <person name="Berbee M.L."/>
        </authorList>
    </citation>
    <scope>NUCLEOTIDE SEQUENCE [LARGE SCALE GENOMIC DNA]</scope>
    <source>
        <strain evidence="3 4">JEL478</strain>
    </source>
</reference>
<evidence type="ECO:0000313" key="4">
    <source>
        <dbReference type="Proteomes" id="UP000070544"/>
    </source>
</evidence>
<dbReference type="AlphaFoldDB" id="A0A139ALU3"/>
<feature type="compositionally biased region" description="Low complexity" evidence="1">
    <location>
        <begin position="74"/>
        <end position="96"/>
    </location>
</feature>
<organism evidence="3 4">
    <name type="scientific">Gonapodya prolifera (strain JEL478)</name>
    <name type="common">Monoblepharis prolifera</name>
    <dbReference type="NCBI Taxonomy" id="1344416"/>
    <lineage>
        <taxon>Eukaryota</taxon>
        <taxon>Fungi</taxon>
        <taxon>Fungi incertae sedis</taxon>
        <taxon>Chytridiomycota</taxon>
        <taxon>Chytridiomycota incertae sedis</taxon>
        <taxon>Monoblepharidomycetes</taxon>
        <taxon>Monoblepharidales</taxon>
        <taxon>Gonapodyaceae</taxon>
        <taxon>Gonapodya</taxon>
    </lineage>
</organism>
<keyword evidence="2" id="KW-0732">Signal</keyword>
<dbReference type="Proteomes" id="UP000070544">
    <property type="component" value="Unassembled WGS sequence"/>
</dbReference>
<evidence type="ECO:0000256" key="1">
    <source>
        <dbReference type="SAM" id="MobiDB-lite"/>
    </source>
</evidence>
<evidence type="ECO:0000256" key="2">
    <source>
        <dbReference type="SAM" id="SignalP"/>
    </source>
</evidence>
<name>A0A139ALU3_GONPJ</name>
<feature type="chain" id="PRO_5007296282" evidence="2">
    <location>
        <begin position="18"/>
        <end position="125"/>
    </location>
</feature>
<gene>
    <name evidence="3" type="ORF">M427DRAFT_54339</name>
</gene>
<feature type="region of interest" description="Disordered" evidence="1">
    <location>
        <begin position="71"/>
        <end position="107"/>
    </location>
</feature>
<keyword evidence="4" id="KW-1185">Reference proteome</keyword>
<proteinExistence type="predicted"/>
<dbReference type="EMBL" id="KQ965745">
    <property type="protein sequence ID" value="KXS17741.1"/>
    <property type="molecule type" value="Genomic_DNA"/>
</dbReference>
<sequence>MILILILLLIAAAPAPALEPIWLWHFPRRAPTLHYAHHSPSLPPHSRQVKRSFPSQSLEHLYAQNGVSWTSGDPSATWGAASSSGSGPGQPGSTVTMPGGTQHSLQQMSQEQIAMLLGFYGIPDA</sequence>
<protein>
    <submittedName>
        <fullName evidence="3">Uncharacterized protein</fullName>
    </submittedName>
</protein>